<evidence type="ECO:0000313" key="2">
    <source>
        <dbReference type="Proteomes" id="UP000692954"/>
    </source>
</evidence>
<name>A0A8S1QKQ1_9CILI</name>
<organism evidence="1 2">
    <name type="scientific">Paramecium sonneborni</name>
    <dbReference type="NCBI Taxonomy" id="65129"/>
    <lineage>
        <taxon>Eukaryota</taxon>
        <taxon>Sar</taxon>
        <taxon>Alveolata</taxon>
        <taxon>Ciliophora</taxon>
        <taxon>Intramacronucleata</taxon>
        <taxon>Oligohymenophorea</taxon>
        <taxon>Peniculida</taxon>
        <taxon>Parameciidae</taxon>
        <taxon>Paramecium</taxon>
    </lineage>
</organism>
<reference evidence="1" key="1">
    <citation type="submission" date="2021-01" db="EMBL/GenBank/DDBJ databases">
        <authorList>
            <consortium name="Genoscope - CEA"/>
            <person name="William W."/>
        </authorList>
    </citation>
    <scope>NUCLEOTIDE SEQUENCE</scope>
</reference>
<dbReference type="Proteomes" id="UP000692954">
    <property type="component" value="Unassembled WGS sequence"/>
</dbReference>
<comment type="caution">
    <text evidence="1">The sequence shown here is derived from an EMBL/GenBank/DDBJ whole genome shotgun (WGS) entry which is preliminary data.</text>
</comment>
<dbReference type="EMBL" id="CAJJDN010000108">
    <property type="protein sequence ID" value="CAD8115571.1"/>
    <property type="molecule type" value="Genomic_DNA"/>
</dbReference>
<protein>
    <submittedName>
        <fullName evidence="1">Uncharacterized protein</fullName>
    </submittedName>
</protein>
<sequence>MLQIFIVKSILLHPNSVVQKASEGQELLMYQIVPSLNYQHYQQNQPQTFKNNDTITYIYYIAKAYLDLLDLQTQKHILYICPYLHILHKYQSRKLLLNSFLLQKGQVRLFASSNPQKVFLQSNPQKGCLQNQHDSYQGDRKQIKHLQQFRLSIIIIFQNYQNNYKKKGYPLIIESTRKDPAHHKLLRYYHFSFCMC</sequence>
<proteinExistence type="predicted"/>
<accession>A0A8S1QKQ1</accession>
<evidence type="ECO:0000313" key="1">
    <source>
        <dbReference type="EMBL" id="CAD8115571.1"/>
    </source>
</evidence>
<gene>
    <name evidence="1" type="ORF">PSON_ATCC_30995.1.T1080186</name>
</gene>
<dbReference type="AlphaFoldDB" id="A0A8S1QKQ1"/>
<keyword evidence="2" id="KW-1185">Reference proteome</keyword>